<sequence>MNKSIDDWLLDHKTRAVRTKDSGGFLFGRKKSPPPLKPGFGLANLRAAALKQPEVMVKITRRKSNASNGLKGIRNHLDYISRNGEVEVENQDGEKLNGKKALRNQTKDWQKLGIPEKGKRREALNIVLSMPAGTPPQAVKDAAREFAAEQFQGHQYAFALHTDSERPGEPAHPHVHLCVLIRDEFGQRLNPRKNDLFEWRLRFAEKMREQGVPCAATRRQHRGVTRKGENFVLHSMRKRGYAGNVHKEQAKALIEAIKTGNRPAHIFLKEAVATRSEIVSEYAKIARELYKCGHKTEARLLSKFATDVTKAGFTTQAQAIFDKSVHDLYQPQSQNSNVADIER</sequence>
<evidence type="ECO:0000313" key="3">
    <source>
        <dbReference type="Proteomes" id="UP000231293"/>
    </source>
</evidence>
<comment type="caution">
    <text evidence="2">The sequence shown here is derived from an EMBL/GenBank/DDBJ whole genome shotgun (WGS) entry which is preliminary data.</text>
</comment>
<reference evidence="2 3" key="1">
    <citation type="journal article" date="2017" name="MBio">
        <title>Type VI secretion-mediated competition in the bee gut microbiome.</title>
        <authorList>
            <person name="Steele M.I."/>
            <person name="Kwong W.K."/>
            <person name="Powell J.E."/>
            <person name="Whiteley M."/>
            <person name="Moran N.A."/>
        </authorList>
    </citation>
    <scope>NUCLEOTIDE SEQUENCE [LARGE SCALE GENOMIC DNA]</scope>
    <source>
        <strain evidence="2 3">App2-2</strain>
    </source>
</reference>
<dbReference type="EMBL" id="MDVB01000054">
    <property type="protein sequence ID" value="PIT16439.1"/>
    <property type="molecule type" value="Genomic_DNA"/>
</dbReference>
<dbReference type="AlphaFoldDB" id="A0A2N9WUQ9"/>
<dbReference type="Pfam" id="PF03432">
    <property type="entry name" value="Relaxase"/>
    <property type="match status" value="1"/>
</dbReference>
<feature type="domain" description="MobA/VirD2-like nuclease" evidence="1">
    <location>
        <begin position="100"/>
        <end position="211"/>
    </location>
</feature>
<protein>
    <submittedName>
        <fullName evidence="2">TraS protein</fullName>
    </submittedName>
</protein>
<organism evidence="2 3">
    <name type="scientific">Snodgrassella alvi</name>
    <dbReference type="NCBI Taxonomy" id="1196083"/>
    <lineage>
        <taxon>Bacteria</taxon>
        <taxon>Pseudomonadati</taxon>
        <taxon>Pseudomonadota</taxon>
        <taxon>Betaproteobacteria</taxon>
        <taxon>Neisseriales</taxon>
        <taxon>Neisseriaceae</taxon>
        <taxon>Snodgrassella</taxon>
    </lineage>
</organism>
<accession>A0A2N9WUQ9</accession>
<evidence type="ECO:0000259" key="1">
    <source>
        <dbReference type="Pfam" id="PF03432"/>
    </source>
</evidence>
<name>A0A2N9WUQ9_9NEIS</name>
<proteinExistence type="predicted"/>
<dbReference type="Gene3D" id="3.30.930.30">
    <property type="match status" value="1"/>
</dbReference>
<dbReference type="RefSeq" id="WP_100113484.1">
    <property type="nucleotide sequence ID" value="NZ_MDVB01000054.1"/>
</dbReference>
<evidence type="ECO:0000313" key="2">
    <source>
        <dbReference type="EMBL" id="PIT16439.1"/>
    </source>
</evidence>
<gene>
    <name evidence="2" type="ORF">BGI32_04710</name>
</gene>
<dbReference type="InterPro" id="IPR005094">
    <property type="entry name" value="Endonuclease_MobA/VirD2"/>
</dbReference>
<dbReference type="Proteomes" id="UP000231293">
    <property type="component" value="Unassembled WGS sequence"/>
</dbReference>